<dbReference type="PANTHER" id="PTHR10219:SF43">
    <property type="entry name" value="GLYCOLIPID TRANSFER PROTEIN DOMAIN-CONTAINING PROTEIN"/>
    <property type="match status" value="1"/>
</dbReference>
<feature type="region of interest" description="Disordered" evidence="1">
    <location>
        <begin position="46"/>
        <end position="84"/>
    </location>
</feature>
<evidence type="ECO:0000313" key="3">
    <source>
        <dbReference type="EMBL" id="KAK8389955.1"/>
    </source>
</evidence>
<reference evidence="3 4" key="1">
    <citation type="submission" date="2023-03" db="EMBL/GenBank/DDBJ databases">
        <title>High-quality genome of Scylla paramamosain provides insights in environmental adaptation.</title>
        <authorList>
            <person name="Zhang L."/>
        </authorList>
    </citation>
    <scope>NUCLEOTIDE SEQUENCE [LARGE SCALE GENOMIC DNA]</scope>
    <source>
        <strain evidence="3">LZ_2023a</strain>
        <tissue evidence="3">Muscle</tissue>
    </source>
</reference>
<proteinExistence type="predicted"/>
<dbReference type="GO" id="GO:0016020">
    <property type="term" value="C:membrane"/>
    <property type="evidence" value="ECO:0007669"/>
    <property type="project" value="TreeGrafter"/>
</dbReference>
<accession>A0AAW0TTG8</accession>
<dbReference type="GO" id="GO:0005829">
    <property type="term" value="C:cytosol"/>
    <property type="evidence" value="ECO:0007669"/>
    <property type="project" value="TreeGrafter"/>
</dbReference>
<dbReference type="GO" id="GO:1902387">
    <property type="term" value="F:ceramide 1-phosphate binding"/>
    <property type="evidence" value="ECO:0007669"/>
    <property type="project" value="TreeGrafter"/>
</dbReference>
<dbReference type="SUPFAM" id="SSF110004">
    <property type="entry name" value="Glycolipid transfer protein, GLTP"/>
    <property type="match status" value="1"/>
</dbReference>
<feature type="compositionally biased region" description="Acidic residues" evidence="1">
    <location>
        <begin position="56"/>
        <end position="82"/>
    </location>
</feature>
<dbReference type="InterPro" id="IPR014830">
    <property type="entry name" value="Glycolipid_transfer_prot_dom"/>
</dbReference>
<dbReference type="InterPro" id="IPR036497">
    <property type="entry name" value="GLTP_sf"/>
</dbReference>
<evidence type="ECO:0000259" key="2">
    <source>
        <dbReference type="Pfam" id="PF08718"/>
    </source>
</evidence>
<gene>
    <name evidence="3" type="ORF">O3P69_012874</name>
</gene>
<dbReference type="PANTHER" id="PTHR10219">
    <property type="entry name" value="GLYCOLIPID TRANSFER PROTEIN-RELATED"/>
    <property type="match status" value="1"/>
</dbReference>
<feature type="compositionally biased region" description="Basic and acidic residues" evidence="1">
    <location>
        <begin position="46"/>
        <end position="55"/>
    </location>
</feature>
<organism evidence="3 4">
    <name type="scientific">Scylla paramamosain</name>
    <name type="common">Mud crab</name>
    <dbReference type="NCBI Taxonomy" id="85552"/>
    <lineage>
        <taxon>Eukaryota</taxon>
        <taxon>Metazoa</taxon>
        <taxon>Ecdysozoa</taxon>
        <taxon>Arthropoda</taxon>
        <taxon>Crustacea</taxon>
        <taxon>Multicrustacea</taxon>
        <taxon>Malacostraca</taxon>
        <taxon>Eumalacostraca</taxon>
        <taxon>Eucarida</taxon>
        <taxon>Decapoda</taxon>
        <taxon>Pleocyemata</taxon>
        <taxon>Brachyura</taxon>
        <taxon>Eubrachyura</taxon>
        <taxon>Portunoidea</taxon>
        <taxon>Portunidae</taxon>
        <taxon>Portuninae</taxon>
        <taxon>Scylla</taxon>
    </lineage>
</organism>
<evidence type="ECO:0000256" key="1">
    <source>
        <dbReference type="SAM" id="MobiDB-lite"/>
    </source>
</evidence>
<evidence type="ECO:0000313" key="4">
    <source>
        <dbReference type="Proteomes" id="UP001487740"/>
    </source>
</evidence>
<protein>
    <recommendedName>
        <fullName evidence="2">Glycolipid transfer protein domain-containing protein</fullName>
    </recommendedName>
</protein>
<dbReference type="GO" id="GO:1902388">
    <property type="term" value="F:ceramide 1-phosphate transfer activity"/>
    <property type="evidence" value="ECO:0007669"/>
    <property type="project" value="TreeGrafter"/>
</dbReference>
<keyword evidence="4" id="KW-1185">Reference proteome</keyword>
<sequence length="292" mass="34272">MDSSTSEIEVVNGKLKKELVVKEKEDEEEEKKDEVKEMRNAKLLKNEKEELKVKEEEEEEEEDSDDDETEMDNEEDEEDEEEEKLKELIVDMQLVRDYFTPGAENEVPLASYLKAYVELNKFIKMLGKFYYFVSLDVKRKIATLRKKMAGENSQYYVDLKTMIKYETENGLVVEKSMSGTEALLMLHRGLEFARDFMTELVKEKEEPKLSEAASRIYVSTTGRFHPPILRETFSLVLRMLPNRATIRSRVAKENEEAEETLKRLLPEVIKSVTETYDVCQRIYQDYNLLNLP</sequence>
<comment type="caution">
    <text evidence="3">The sequence shown here is derived from an EMBL/GenBank/DDBJ whole genome shotgun (WGS) entry which is preliminary data.</text>
</comment>
<name>A0AAW0TTG8_SCYPA</name>
<dbReference type="Pfam" id="PF08718">
    <property type="entry name" value="GLTP"/>
    <property type="match status" value="1"/>
</dbReference>
<dbReference type="Proteomes" id="UP001487740">
    <property type="component" value="Unassembled WGS sequence"/>
</dbReference>
<dbReference type="AlphaFoldDB" id="A0AAW0TTG8"/>
<dbReference type="Gene3D" id="1.10.3520.10">
    <property type="entry name" value="Glycolipid transfer protein"/>
    <property type="match status" value="1"/>
</dbReference>
<dbReference type="EMBL" id="JARAKH010000026">
    <property type="protein sequence ID" value="KAK8389955.1"/>
    <property type="molecule type" value="Genomic_DNA"/>
</dbReference>
<feature type="domain" description="Glycolipid transfer protein" evidence="2">
    <location>
        <begin position="108"/>
        <end position="248"/>
    </location>
</feature>